<organism evidence="8 11">
    <name type="scientific">Pseudidiomarina terrestris</name>
    <dbReference type="NCBI Taxonomy" id="2820060"/>
    <lineage>
        <taxon>Bacteria</taxon>
        <taxon>Pseudomonadati</taxon>
        <taxon>Pseudomonadota</taxon>
        <taxon>Gammaproteobacteria</taxon>
        <taxon>Alteromonadales</taxon>
        <taxon>Idiomarinaceae</taxon>
        <taxon>Pseudidiomarina</taxon>
    </lineage>
</organism>
<evidence type="ECO:0000256" key="3">
    <source>
        <dbReference type="ARBA" id="ARBA00022723"/>
    </source>
</evidence>
<dbReference type="InterPro" id="IPR018752">
    <property type="entry name" value="DabA"/>
</dbReference>
<dbReference type="EMBL" id="JAGGJB010000002">
    <property type="protein sequence ID" value="MDN7124132.1"/>
    <property type="molecule type" value="Genomic_DNA"/>
</dbReference>
<proteinExistence type="inferred from homology"/>
<keyword evidence="3 6" id="KW-0479">Metal-binding</keyword>
<evidence type="ECO:0000256" key="2">
    <source>
        <dbReference type="ARBA" id="ARBA00022475"/>
    </source>
</evidence>
<sequence length="781" mass="88409">MTAMPAECLQQPDLEALVAAATAEVAPSWPLDRSIAVNPWWQQRDRSVQDVAAEQQAWFGIPMLMPATPAGEAVPEWAGSVAAVQDVNLRQKGARALPWLTEIKQQMSQFCALWASYPEQVAQDQNINERMYKQWLTITRQDRGIQLLLNNKNVKRQLQALPTDYQALYQQALQLPLDEAQWSVYLQVLLHDIYGWASVFAQRRWQRELEQQPRFNDELTQLLTIRLAWDLVCWHSVSTETRQQFERQWAAYEQVKAEVKQQQAPLWQRQQHCEWRYQQQLAAQLQRPYGTRSEHPEMQAVLCIDVRSEPMRRALEAQSESIQTLGFAGFFGLPVEYQISPGYSKPQLPGLLAPQWQVCQPDDAESQRKHIETWRSASWHRAHESPAGAYGWVEMSGLTKAWKLLKRSLTYKPQRRVASPGMNQQAWQISRAGQPASAAELAQLAANALKGMGLTANFAAHVLLVGHSASTRNNPHAASLECGACGGQSGSANAQVLAQILNQHEVRTVLAEQHGITIPTSTEFLPGLHDTTQQQLNLLSPCSDDKLQGWLEKANTQAQREQLQRLSPGSHKDDQQTCSVQLQKRAGSWAEVRPEWGLARNAAIIFAPRAATRNCHFDARAFLHDYHAEQDPEQQILTQLMTAPMVVAHWINMQYYASTVAPQQFGSGNKLLHNVVADGLGVFEGNGGDIRIGLSRQSLHDGENWYHEPLRLTVVIAASQTAIDRVISEQPVVRQLIDNDWLYLWQWQPEQQLQPQQRSATGWKPVEDSQQAMNSKREERA</sequence>
<feature type="region of interest" description="Disordered" evidence="7">
    <location>
        <begin position="755"/>
        <end position="781"/>
    </location>
</feature>
<dbReference type="EMBL" id="JAGGJC010000001">
    <property type="protein sequence ID" value="MDN7128389.1"/>
    <property type="molecule type" value="Genomic_DNA"/>
</dbReference>
<comment type="caution">
    <text evidence="8">The sequence shown here is derived from an EMBL/GenBank/DDBJ whole genome shotgun (WGS) entry which is preliminary data.</text>
</comment>
<keyword evidence="10" id="KW-1185">Reference proteome</keyword>
<evidence type="ECO:0000256" key="1">
    <source>
        <dbReference type="ARBA" id="ARBA00022448"/>
    </source>
</evidence>
<feature type="binding site" evidence="6">
    <location>
        <position position="467"/>
    </location>
    <ligand>
        <name>Zn(2+)</name>
        <dbReference type="ChEBI" id="CHEBI:29105"/>
    </ligand>
</feature>
<dbReference type="RefSeq" id="WP_301774240.1">
    <property type="nucleotide sequence ID" value="NZ_JAGGJB010000002.1"/>
</dbReference>
<comment type="similarity">
    <text evidence="6">Belongs to the inorganic carbon transporter (TC 9.A.2) DabA family.</text>
</comment>
<keyword evidence="1 6" id="KW-0813">Transport</keyword>
<accession>A0AAW7QVA7</accession>
<dbReference type="PANTHER" id="PTHR38344">
    <property type="entry name" value="UPF0753 PROTEIN AQ_863"/>
    <property type="match status" value="1"/>
</dbReference>
<dbReference type="Proteomes" id="UP001169491">
    <property type="component" value="Unassembled WGS sequence"/>
</dbReference>
<name>A0AAW7QVA7_9GAMM</name>
<evidence type="ECO:0000313" key="8">
    <source>
        <dbReference type="EMBL" id="MDN7124132.1"/>
    </source>
</evidence>
<comment type="subcellular location">
    <subcellularLocation>
        <location evidence="6">Cell membrane</location>
        <topology evidence="6">Peripheral membrane protein</topology>
    </subcellularLocation>
</comment>
<evidence type="ECO:0000256" key="6">
    <source>
        <dbReference type="HAMAP-Rule" id="MF_01871"/>
    </source>
</evidence>
<keyword evidence="4 6" id="KW-0862">Zinc</keyword>
<keyword evidence="5 6" id="KW-0472">Membrane</keyword>
<dbReference type="GO" id="GO:0008270">
    <property type="term" value="F:zinc ion binding"/>
    <property type="evidence" value="ECO:0007669"/>
    <property type="project" value="UniProtKB-UniRule"/>
</dbReference>
<comment type="function">
    <text evidence="6">Part of an energy-coupled inorganic carbon pump.</text>
</comment>
<comment type="cofactor">
    <cofactor evidence="6">
        <name>Zn(2+)</name>
        <dbReference type="ChEBI" id="CHEBI:29105"/>
    </cofactor>
</comment>
<evidence type="ECO:0000313" key="10">
    <source>
        <dbReference type="Proteomes" id="UP001169491"/>
    </source>
</evidence>
<feature type="binding site" evidence="6">
    <location>
        <position position="303"/>
    </location>
    <ligand>
        <name>Zn(2+)</name>
        <dbReference type="ChEBI" id="CHEBI:29105"/>
    </ligand>
</feature>
<feature type="binding site" evidence="6">
    <location>
        <position position="482"/>
    </location>
    <ligand>
        <name>Zn(2+)</name>
        <dbReference type="ChEBI" id="CHEBI:29105"/>
    </ligand>
</feature>
<gene>
    <name evidence="6" type="primary">dabA</name>
    <name evidence="8" type="ORF">J6I90_04505</name>
    <name evidence="9" type="ORF">J6I92_00670</name>
</gene>
<dbReference type="HAMAP" id="MF_01871">
    <property type="entry name" value="DabA"/>
    <property type="match status" value="1"/>
</dbReference>
<evidence type="ECO:0000256" key="7">
    <source>
        <dbReference type="SAM" id="MobiDB-lite"/>
    </source>
</evidence>
<dbReference type="Pfam" id="PF10070">
    <property type="entry name" value="DabA"/>
    <property type="match status" value="1"/>
</dbReference>
<comment type="subunit">
    <text evidence="6">Forms a complex with DabB.</text>
</comment>
<evidence type="ECO:0000313" key="9">
    <source>
        <dbReference type="EMBL" id="MDN7128389.1"/>
    </source>
</evidence>
<reference evidence="10 11" key="1">
    <citation type="submission" date="2021-03" db="EMBL/GenBank/DDBJ databases">
        <title>Pseudidiomarina terrestris, a new bacterium isolated from saline soil.</title>
        <authorList>
            <person name="Galisteo C."/>
            <person name="De La Haba R."/>
            <person name="Sanchez-Porro C."/>
            <person name="Ventosa A."/>
        </authorList>
    </citation>
    <scope>NUCLEOTIDE SEQUENCE [LARGE SCALE GENOMIC DNA]</scope>
    <source>
        <strain evidence="8 11">1APP75-32.1</strain>
        <strain evidence="10">1APR75-15</strain>
        <strain evidence="9">1ASR75-15</strain>
    </source>
</reference>
<evidence type="ECO:0000256" key="4">
    <source>
        <dbReference type="ARBA" id="ARBA00022833"/>
    </source>
</evidence>
<evidence type="ECO:0000313" key="11">
    <source>
        <dbReference type="Proteomes" id="UP001169492"/>
    </source>
</evidence>
<evidence type="ECO:0000256" key="5">
    <source>
        <dbReference type="ARBA" id="ARBA00023136"/>
    </source>
</evidence>
<dbReference type="AlphaFoldDB" id="A0AAW7QVA7"/>
<dbReference type="GO" id="GO:0005886">
    <property type="term" value="C:plasma membrane"/>
    <property type="evidence" value="ECO:0007669"/>
    <property type="project" value="UniProtKB-SubCell"/>
</dbReference>
<feature type="binding site" evidence="6">
    <location>
        <position position="305"/>
    </location>
    <ligand>
        <name>Zn(2+)</name>
        <dbReference type="ChEBI" id="CHEBI:29105"/>
    </ligand>
</feature>
<dbReference type="Proteomes" id="UP001169492">
    <property type="component" value="Unassembled WGS sequence"/>
</dbReference>
<protein>
    <recommendedName>
        <fullName evidence="6">Probable inorganic carbon transporter subunit DabA</fullName>
    </recommendedName>
</protein>
<dbReference type="PANTHER" id="PTHR38344:SF1">
    <property type="entry name" value="INORGANIC CARBON TRANSPORTER SUBUNIT DABA-RELATED"/>
    <property type="match status" value="1"/>
</dbReference>
<keyword evidence="2 6" id="KW-1003">Cell membrane</keyword>